<dbReference type="GO" id="GO:0008374">
    <property type="term" value="F:O-acyltransferase activity"/>
    <property type="evidence" value="ECO:0007669"/>
    <property type="project" value="TreeGrafter"/>
</dbReference>
<dbReference type="AlphaFoldDB" id="A0A975IFS7"/>
<dbReference type="InterPro" id="IPR001451">
    <property type="entry name" value="Hexapep"/>
</dbReference>
<organism evidence="5 6">
    <name type="scientific">Treponema parvum</name>
    <dbReference type="NCBI Taxonomy" id="138851"/>
    <lineage>
        <taxon>Bacteria</taxon>
        <taxon>Pseudomonadati</taxon>
        <taxon>Spirochaetota</taxon>
        <taxon>Spirochaetia</taxon>
        <taxon>Spirochaetales</taxon>
        <taxon>Treponemataceae</taxon>
        <taxon>Treponema</taxon>
    </lineage>
</organism>
<sequence length="160" mass="17625">MWLPFYYIRLLWGKAIIKCFGKNIYLSRNIAFLNPRNISIGNNCVLNSGIILDGRGAALRIGNNVDIAQDVNVWTQEHDTMSCDHRLHSAAVIINANVWIASRAIILPGVTIGEGAVIAAGAVVTKNVEPFSIVAGVPAKKIGMRNDNLNYILNYKPFFE</sequence>
<comment type="similarity">
    <text evidence="1">Belongs to the transferase hexapeptide repeat family.</text>
</comment>
<keyword evidence="6" id="KW-1185">Reference proteome</keyword>
<keyword evidence="4 5" id="KW-0012">Acyltransferase</keyword>
<dbReference type="GO" id="GO:0005829">
    <property type="term" value="C:cytosol"/>
    <property type="evidence" value="ECO:0007669"/>
    <property type="project" value="TreeGrafter"/>
</dbReference>
<evidence type="ECO:0000256" key="2">
    <source>
        <dbReference type="ARBA" id="ARBA00022679"/>
    </source>
</evidence>
<dbReference type="InterPro" id="IPR018357">
    <property type="entry name" value="Hexapep_transf_CS"/>
</dbReference>
<gene>
    <name evidence="5" type="ORF">HRQ91_08665</name>
</gene>
<keyword evidence="3" id="KW-0677">Repeat</keyword>
<keyword evidence="2" id="KW-0808">Transferase</keyword>
<name>A0A975IFS7_9SPIR</name>
<dbReference type="SUPFAM" id="SSF51161">
    <property type="entry name" value="Trimeric LpxA-like enzymes"/>
    <property type="match status" value="1"/>
</dbReference>
<evidence type="ECO:0000256" key="1">
    <source>
        <dbReference type="ARBA" id="ARBA00007274"/>
    </source>
</evidence>
<reference evidence="5 6" key="1">
    <citation type="journal article" date="2021" name="Microbiol. Resour. Announc.">
        <title>Complete Genome Sequences of Three Human Oral Treponema parvum Isolates.</title>
        <authorList>
            <person name="Zeng H."/>
            <person name="Watt R.M."/>
        </authorList>
    </citation>
    <scope>NUCLEOTIDE SEQUENCE [LARGE SCALE GENOMIC DNA]</scope>
    <source>
        <strain evidence="5 6">ATCC 700770</strain>
    </source>
</reference>
<evidence type="ECO:0000256" key="4">
    <source>
        <dbReference type="ARBA" id="ARBA00023315"/>
    </source>
</evidence>
<dbReference type="Proteomes" id="UP000671908">
    <property type="component" value="Chromosome"/>
</dbReference>
<dbReference type="PROSITE" id="PS00101">
    <property type="entry name" value="HEXAPEP_TRANSFERASES"/>
    <property type="match status" value="1"/>
</dbReference>
<dbReference type="EMBL" id="CP054142">
    <property type="protein sequence ID" value="QTQ15177.1"/>
    <property type="molecule type" value="Genomic_DNA"/>
</dbReference>
<dbReference type="PANTHER" id="PTHR23416">
    <property type="entry name" value="SIALIC ACID SYNTHASE-RELATED"/>
    <property type="match status" value="1"/>
</dbReference>
<dbReference type="Gene3D" id="2.160.10.10">
    <property type="entry name" value="Hexapeptide repeat proteins"/>
    <property type="match status" value="1"/>
</dbReference>
<dbReference type="PANTHER" id="PTHR23416:SF23">
    <property type="entry name" value="ACETYLTRANSFERASE C18B11.09C-RELATED"/>
    <property type="match status" value="1"/>
</dbReference>
<dbReference type="Pfam" id="PF14602">
    <property type="entry name" value="Hexapep_2"/>
    <property type="match status" value="1"/>
</dbReference>
<dbReference type="KEGG" id="tpav:HRQ91_08665"/>
<proteinExistence type="inferred from homology"/>
<evidence type="ECO:0000256" key="3">
    <source>
        <dbReference type="ARBA" id="ARBA00022737"/>
    </source>
</evidence>
<dbReference type="CDD" id="cd04647">
    <property type="entry name" value="LbH_MAT_like"/>
    <property type="match status" value="1"/>
</dbReference>
<evidence type="ECO:0000313" key="5">
    <source>
        <dbReference type="EMBL" id="QTQ15177.1"/>
    </source>
</evidence>
<dbReference type="InterPro" id="IPR051159">
    <property type="entry name" value="Hexapeptide_acetyltransf"/>
</dbReference>
<dbReference type="InterPro" id="IPR011004">
    <property type="entry name" value="Trimer_LpxA-like_sf"/>
</dbReference>
<dbReference type="Pfam" id="PF00132">
    <property type="entry name" value="Hexapep"/>
    <property type="match status" value="1"/>
</dbReference>
<accession>A0A975IFS7</accession>
<protein>
    <submittedName>
        <fullName evidence="5">Acyltransferase</fullName>
    </submittedName>
</protein>
<evidence type="ECO:0000313" key="6">
    <source>
        <dbReference type="Proteomes" id="UP000671908"/>
    </source>
</evidence>